<evidence type="ECO:0000256" key="1">
    <source>
        <dbReference type="SAM" id="MobiDB-lite"/>
    </source>
</evidence>
<feature type="compositionally biased region" description="Basic residues" evidence="1">
    <location>
        <begin position="230"/>
        <end position="244"/>
    </location>
</feature>
<evidence type="ECO:0000313" key="3">
    <source>
        <dbReference type="EMBL" id="SEB30922.1"/>
    </source>
</evidence>
<gene>
    <name evidence="3" type="ORF">SAMN04490239_0247</name>
</gene>
<name>A0A1H4ICD0_9NOCA</name>
<feature type="region of interest" description="Disordered" evidence="1">
    <location>
        <begin position="139"/>
        <end position="244"/>
    </location>
</feature>
<dbReference type="Gene3D" id="3.20.80.10">
    <property type="entry name" value="Regulatory factor, effector binding domain"/>
    <property type="match status" value="1"/>
</dbReference>
<protein>
    <submittedName>
        <fullName evidence="3">Effector-binding domain-containing protein</fullName>
    </submittedName>
</protein>
<reference evidence="4" key="1">
    <citation type="submission" date="2016-10" db="EMBL/GenBank/DDBJ databases">
        <authorList>
            <person name="Varghese N."/>
            <person name="Submissions S."/>
        </authorList>
    </citation>
    <scope>NUCLEOTIDE SEQUENCE [LARGE SCALE GENOMIC DNA]</scope>
    <source>
        <strain evidence="4">DSM 44498</strain>
    </source>
</reference>
<dbReference type="SUPFAM" id="SSF55136">
    <property type="entry name" value="Probable bacterial effector-binding domain"/>
    <property type="match status" value="1"/>
</dbReference>
<feature type="domain" description="AraC effector-binding" evidence="2">
    <location>
        <begin position="3"/>
        <end position="138"/>
    </location>
</feature>
<dbReference type="SMART" id="SM00871">
    <property type="entry name" value="AraC_E_bind"/>
    <property type="match status" value="1"/>
</dbReference>
<dbReference type="AlphaFoldDB" id="A0A1H4ICD0"/>
<dbReference type="InterPro" id="IPR029442">
    <property type="entry name" value="GyrI-like"/>
</dbReference>
<dbReference type="Proteomes" id="UP000183561">
    <property type="component" value="Unassembled WGS sequence"/>
</dbReference>
<accession>A0A1H4ICD0</accession>
<dbReference type="EMBL" id="FNSV01000002">
    <property type="protein sequence ID" value="SEB30922.1"/>
    <property type="molecule type" value="Genomic_DNA"/>
</dbReference>
<proteinExistence type="predicted"/>
<evidence type="ECO:0000313" key="4">
    <source>
        <dbReference type="Proteomes" id="UP000183561"/>
    </source>
</evidence>
<dbReference type="InterPro" id="IPR010499">
    <property type="entry name" value="AraC_E-bd"/>
</dbReference>
<dbReference type="InterPro" id="IPR011256">
    <property type="entry name" value="Reg_factor_effector_dom_sf"/>
</dbReference>
<keyword evidence="4" id="KW-1185">Reference proteome</keyword>
<dbReference type="Pfam" id="PF06445">
    <property type="entry name" value="GyrI-like"/>
    <property type="match status" value="1"/>
</dbReference>
<organism evidence="3 4">
    <name type="scientific">Rhodococcus koreensis</name>
    <dbReference type="NCBI Taxonomy" id="99653"/>
    <lineage>
        <taxon>Bacteria</taxon>
        <taxon>Bacillati</taxon>
        <taxon>Actinomycetota</taxon>
        <taxon>Actinomycetes</taxon>
        <taxon>Mycobacteriales</taxon>
        <taxon>Nocardiaceae</taxon>
        <taxon>Rhodococcus</taxon>
    </lineage>
</organism>
<feature type="compositionally biased region" description="Basic and acidic residues" evidence="1">
    <location>
        <begin position="154"/>
        <end position="170"/>
    </location>
</feature>
<sequence>MGYEVELVEVDATPAAVVRGHVDWDRLVDFLGPAFGEVVAVADKQGRRISGAPFARYRESADGQCDIEAGFPLSGRITAREQVEPTALQGGTVATTVHVGDYRGVCAAYGAAAHWISAHGYAVSGDPWECYLDGPGLRHPTRKCSSPAATATSADRRRTDHPTRTNDDNPRTCTAFTHPERRGRYRSSTTAAEGGRPATRPLRRTNGIPARTPPPAPTNPKQGPADDLRRRHHRHRLPGNRCGR</sequence>
<dbReference type="RefSeq" id="WP_072946246.1">
    <property type="nucleotide sequence ID" value="NZ_FNSV01000002.1"/>
</dbReference>
<evidence type="ECO:0000259" key="2">
    <source>
        <dbReference type="SMART" id="SM00871"/>
    </source>
</evidence>